<organism evidence="2 3">
    <name type="scientific">Rhodotorula diobovata</name>
    <dbReference type="NCBI Taxonomy" id="5288"/>
    <lineage>
        <taxon>Eukaryota</taxon>
        <taxon>Fungi</taxon>
        <taxon>Dikarya</taxon>
        <taxon>Basidiomycota</taxon>
        <taxon>Pucciniomycotina</taxon>
        <taxon>Microbotryomycetes</taxon>
        <taxon>Sporidiobolales</taxon>
        <taxon>Sporidiobolaceae</taxon>
        <taxon>Rhodotorula</taxon>
    </lineage>
</organism>
<protein>
    <recommendedName>
        <fullName evidence="4">Proteophosphoglycan ppg4</fullName>
    </recommendedName>
</protein>
<evidence type="ECO:0000256" key="1">
    <source>
        <dbReference type="SAM" id="MobiDB-lite"/>
    </source>
</evidence>
<evidence type="ECO:0000313" key="3">
    <source>
        <dbReference type="Proteomes" id="UP000311382"/>
    </source>
</evidence>
<dbReference type="OrthoDB" id="2533067at2759"/>
<evidence type="ECO:0000313" key="2">
    <source>
        <dbReference type="EMBL" id="TNY20238.1"/>
    </source>
</evidence>
<name>A0A5C5FTL0_9BASI</name>
<dbReference type="Proteomes" id="UP000311382">
    <property type="component" value="Unassembled WGS sequence"/>
</dbReference>
<keyword evidence="3" id="KW-1185">Reference proteome</keyword>
<dbReference type="EMBL" id="SOZI01000072">
    <property type="protein sequence ID" value="TNY20238.1"/>
    <property type="molecule type" value="Genomic_DNA"/>
</dbReference>
<proteinExistence type="predicted"/>
<comment type="caution">
    <text evidence="2">The sequence shown here is derived from an EMBL/GenBank/DDBJ whole genome shotgun (WGS) entry which is preliminary data.</text>
</comment>
<sequence length="681" mass="75810">MSCRLSTAIRLWGTLECPVPRLVTLAALRGRHSSSSTASSSSTRPPAVPSPPSHNGAKVFETVQDLHRDEPRLPPKRARTTSSHLTLAQIKDAMVDSLASRQPRRALQTFFDALARRGNKRLSARTVDGFAWLFCQYRQPALARQAAAAMHDQGYVVTPRLASRLLRMSHDDLLLQPDVLARVLSWLSEGMLRDKQHGGKDVDEAMLETVLDVLKRMGRSDWLVDVFNAYRATLDAGHPGSPRLWGIVISAKTNEGDVRAAQELFSTWRALYEAAQRSAARKRDPSSSDEIAPSPPPPQPYLALLHHFSAGTTYIASRDPAYKLIAVAMQHGLLPSTDLLNALLRTELHRQRWPSFWGLWAQFEPLSLERNEASWGLAIKAKLWHDAARRQRGRLHASPLHAVAPFSYAEAAPPPARALFRATLAARLAATKHRPSLVLSTKQPSSLSPSLLNLFLDLFVARRDWAAAAVVLETFRVHRLEPDARTHAAVVLGIVRLWERGRLRAEVLGAGESRAEEGDDVYDEAAQARRRRRAVMGGPQGVELIRKILEGRKMRVGLWTGKGPSPAENVDKVDQGAAGPAGATEHVQQGSADADAEGPPSAPAWMTRRETRDLEYLSTLLRRCADLSEEEWVRALEETRREMLPERTTRRVKKVRSIDRGARFREQAFGKAIKAVRERDE</sequence>
<gene>
    <name evidence="2" type="ORF">DMC30DRAFT_398214</name>
</gene>
<accession>A0A5C5FTL0</accession>
<feature type="region of interest" description="Disordered" evidence="1">
    <location>
        <begin position="33"/>
        <end position="56"/>
    </location>
</feature>
<feature type="region of interest" description="Disordered" evidence="1">
    <location>
        <begin position="560"/>
        <end position="604"/>
    </location>
</feature>
<feature type="compositionally biased region" description="Low complexity" evidence="1">
    <location>
        <begin position="33"/>
        <end position="45"/>
    </location>
</feature>
<evidence type="ECO:0008006" key="4">
    <source>
        <dbReference type="Google" id="ProtNLM"/>
    </source>
</evidence>
<reference evidence="2 3" key="1">
    <citation type="submission" date="2019-03" db="EMBL/GenBank/DDBJ databases">
        <title>Rhodosporidium diobovatum UCD-FST 08-225 genome sequencing, assembly, and annotation.</title>
        <authorList>
            <person name="Fakankun I.U."/>
            <person name="Fristensky B."/>
            <person name="Levin D.B."/>
        </authorList>
    </citation>
    <scope>NUCLEOTIDE SEQUENCE [LARGE SCALE GENOMIC DNA]</scope>
    <source>
        <strain evidence="2 3">UCD-FST 08-225</strain>
    </source>
</reference>
<dbReference type="AlphaFoldDB" id="A0A5C5FTL0"/>